<gene>
    <name evidence="1" type="ORF">METZ01_LOCUS57140</name>
</gene>
<dbReference type="EMBL" id="UINC01003209">
    <property type="protein sequence ID" value="SVA04286.1"/>
    <property type="molecule type" value="Genomic_DNA"/>
</dbReference>
<sequence length="82" mass="9349">MDVDERRELIELFLRRCVTYADASIERKKQRGEDEEIIAKWLAYRDFTEHAAAEVASGVLDTWLEDGPMPGEDDSQTSDSGN</sequence>
<proteinExistence type="predicted"/>
<dbReference type="AlphaFoldDB" id="A0A381SJW3"/>
<name>A0A381SJW3_9ZZZZ</name>
<organism evidence="1">
    <name type="scientific">marine metagenome</name>
    <dbReference type="NCBI Taxonomy" id="408172"/>
    <lineage>
        <taxon>unclassified sequences</taxon>
        <taxon>metagenomes</taxon>
        <taxon>ecological metagenomes</taxon>
    </lineage>
</organism>
<evidence type="ECO:0000313" key="1">
    <source>
        <dbReference type="EMBL" id="SVA04286.1"/>
    </source>
</evidence>
<protein>
    <submittedName>
        <fullName evidence="1">Uncharacterized protein</fullName>
    </submittedName>
</protein>
<accession>A0A381SJW3</accession>
<reference evidence="1" key="1">
    <citation type="submission" date="2018-05" db="EMBL/GenBank/DDBJ databases">
        <authorList>
            <person name="Lanie J.A."/>
            <person name="Ng W.-L."/>
            <person name="Kazmierczak K.M."/>
            <person name="Andrzejewski T.M."/>
            <person name="Davidsen T.M."/>
            <person name="Wayne K.J."/>
            <person name="Tettelin H."/>
            <person name="Glass J.I."/>
            <person name="Rusch D."/>
            <person name="Podicherti R."/>
            <person name="Tsui H.-C.T."/>
            <person name="Winkler M.E."/>
        </authorList>
    </citation>
    <scope>NUCLEOTIDE SEQUENCE</scope>
</reference>